<keyword evidence="3" id="KW-1185">Reference proteome</keyword>
<sequence>MIAAIGNSAYLGRRVAPPLRELNGSDDPLVLGTDHPRKARSAAGPERIQITDRATGRHFDDCRAALAAGKHVLAEKPVPRIVETSGPANDTRACLSAGMTHLRDSTTAGLVDFPAILRRVAALETII</sequence>
<feature type="region of interest" description="Disordered" evidence="1">
    <location>
        <begin position="22"/>
        <end position="53"/>
    </location>
</feature>
<evidence type="ECO:0008006" key="4">
    <source>
        <dbReference type="Google" id="ProtNLM"/>
    </source>
</evidence>
<evidence type="ECO:0000313" key="2">
    <source>
        <dbReference type="EMBL" id="GGK01882.1"/>
    </source>
</evidence>
<proteinExistence type="predicted"/>
<dbReference type="EMBL" id="BMMV01000011">
    <property type="protein sequence ID" value="GGK01882.1"/>
    <property type="molecule type" value="Genomic_DNA"/>
</dbReference>
<dbReference type="Proteomes" id="UP000660265">
    <property type="component" value="Unassembled WGS sequence"/>
</dbReference>
<protein>
    <recommendedName>
        <fullName evidence="4">Gfo/Idh/MocA-like oxidoreductase N-terminal domain-containing protein</fullName>
    </recommendedName>
</protein>
<gene>
    <name evidence="2" type="ORF">GCM10011583_36900</name>
</gene>
<comment type="caution">
    <text evidence="2">The sequence shown here is derived from an EMBL/GenBank/DDBJ whole genome shotgun (WGS) entry which is preliminary data.</text>
</comment>
<evidence type="ECO:0000313" key="3">
    <source>
        <dbReference type="Proteomes" id="UP000660265"/>
    </source>
</evidence>
<evidence type="ECO:0000256" key="1">
    <source>
        <dbReference type="SAM" id="MobiDB-lite"/>
    </source>
</evidence>
<name>A0ABQ2ECK8_9ACTN</name>
<organism evidence="2 3">
    <name type="scientific">Streptomyces camponoticapitis</name>
    <dbReference type="NCBI Taxonomy" id="1616125"/>
    <lineage>
        <taxon>Bacteria</taxon>
        <taxon>Bacillati</taxon>
        <taxon>Actinomycetota</taxon>
        <taxon>Actinomycetes</taxon>
        <taxon>Kitasatosporales</taxon>
        <taxon>Streptomycetaceae</taxon>
        <taxon>Streptomyces</taxon>
    </lineage>
</organism>
<reference evidence="3" key="1">
    <citation type="journal article" date="2019" name="Int. J. Syst. Evol. Microbiol.">
        <title>The Global Catalogue of Microorganisms (GCM) 10K type strain sequencing project: providing services to taxonomists for standard genome sequencing and annotation.</title>
        <authorList>
            <consortium name="The Broad Institute Genomics Platform"/>
            <consortium name="The Broad Institute Genome Sequencing Center for Infectious Disease"/>
            <person name="Wu L."/>
            <person name="Ma J."/>
        </authorList>
    </citation>
    <scope>NUCLEOTIDE SEQUENCE [LARGE SCALE GENOMIC DNA]</scope>
    <source>
        <strain evidence="3">CGMCC 4.7275</strain>
    </source>
</reference>
<accession>A0ABQ2ECK8</accession>
<dbReference type="RefSeq" id="WP_189108580.1">
    <property type="nucleotide sequence ID" value="NZ_BMMV01000011.1"/>
</dbReference>